<sequence length="269" mass="30338">VFMKPQDEAYLIAADLRYPSQADKHCVLALGGQPWELAWRDTERYYEMAREIVPRAWEILSLIEQTLPEVLTTPRPGLHASVWEGMRDVFAYRAIVPLLARTQFILQNTDCQQQATAIQSRERISNLHWWNGLAAVREPAQAAADELDIGYRRAQSVGWYQLRRWLAGPLGALKAVQELSHLDRHSGATRQHSEPDVMFLAYGPTVVPIVAAVATALRSEQALTSLAVDFQPGGLAQQFQQAQIEHCPASSFVEPSLSRTVWSWLGRWP</sequence>
<proteinExistence type="predicted"/>
<accession>X0UMI6</accession>
<evidence type="ECO:0000313" key="1">
    <source>
        <dbReference type="EMBL" id="GAG01528.1"/>
    </source>
</evidence>
<comment type="caution">
    <text evidence="1">The sequence shown here is derived from an EMBL/GenBank/DDBJ whole genome shotgun (WGS) entry which is preliminary data.</text>
</comment>
<feature type="non-terminal residue" evidence="1">
    <location>
        <position position="1"/>
    </location>
</feature>
<protein>
    <submittedName>
        <fullName evidence="1">Uncharacterized protein</fullName>
    </submittedName>
</protein>
<dbReference type="EMBL" id="BARS01023879">
    <property type="protein sequence ID" value="GAG01528.1"/>
    <property type="molecule type" value="Genomic_DNA"/>
</dbReference>
<feature type="non-terminal residue" evidence="1">
    <location>
        <position position="269"/>
    </location>
</feature>
<organism evidence="1">
    <name type="scientific">marine sediment metagenome</name>
    <dbReference type="NCBI Taxonomy" id="412755"/>
    <lineage>
        <taxon>unclassified sequences</taxon>
        <taxon>metagenomes</taxon>
        <taxon>ecological metagenomes</taxon>
    </lineage>
</organism>
<gene>
    <name evidence="1" type="ORF">S01H1_37985</name>
</gene>
<dbReference type="AlphaFoldDB" id="X0UMI6"/>
<name>X0UMI6_9ZZZZ</name>
<reference evidence="1" key="1">
    <citation type="journal article" date="2014" name="Front. Microbiol.">
        <title>High frequency of phylogenetically diverse reductive dehalogenase-homologous genes in deep subseafloor sedimentary metagenomes.</title>
        <authorList>
            <person name="Kawai M."/>
            <person name="Futagami T."/>
            <person name="Toyoda A."/>
            <person name="Takaki Y."/>
            <person name="Nishi S."/>
            <person name="Hori S."/>
            <person name="Arai W."/>
            <person name="Tsubouchi T."/>
            <person name="Morono Y."/>
            <person name="Uchiyama I."/>
            <person name="Ito T."/>
            <person name="Fujiyama A."/>
            <person name="Inagaki F."/>
            <person name="Takami H."/>
        </authorList>
    </citation>
    <scope>NUCLEOTIDE SEQUENCE</scope>
    <source>
        <strain evidence="1">Expedition CK06-06</strain>
    </source>
</reference>